<keyword evidence="9" id="KW-1185">Reference proteome</keyword>
<dbReference type="Pfam" id="PF07690">
    <property type="entry name" value="MFS_1"/>
    <property type="match status" value="1"/>
</dbReference>
<evidence type="ECO:0000256" key="1">
    <source>
        <dbReference type="ARBA" id="ARBA00004651"/>
    </source>
</evidence>
<feature type="transmembrane region" description="Helical" evidence="6">
    <location>
        <begin position="267"/>
        <end position="285"/>
    </location>
</feature>
<feature type="transmembrane region" description="Helical" evidence="6">
    <location>
        <begin position="382"/>
        <end position="404"/>
    </location>
</feature>
<evidence type="ECO:0000256" key="3">
    <source>
        <dbReference type="ARBA" id="ARBA00022692"/>
    </source>
</evidence>
<feature type="transmembrane region" description="Helical" evidence="6">
    <location>
        <begin position="12"/>
        <end position="29"/>
    </location>
</feature>
<dbReference type="InterPro" id="IPR004752">
    <property type="entry name" value="AmpG_permease/AT-1"/>
</dbReference>
<feature type="transmembrane region" description="Helical" evidence="6">
    <location>
        <begin position="292"/>
        <end position="310"/>
    </location>
</feature>
<dbReference type="PANTHER" id="PTHR12778">
    <property type="entry name" value="SOLUTE CARRIER FAMILY 33 ACETYL-COA TRANSPORTER -RELATED"/>
    <property type="match status" value="1"/>
</dbReference>
<dbReference type="PANTHER" id="PTHR12778:SF10">
    <property type="entry name" value="MAJOR FACILITATOR SUPERFAMILY DOMAIN-CONTAINING PROTEIN 3"/>
    <property type="match status" value="1"/>
</dbReference>
<feature type="transmembrane region" description="Helical" evidence="6">
    <location>
        <begin position="107"/>
        <end position="128"/>
    </location>
</feature>
<reference evidence="8 9" key="1">
    <citation type="submission" date="2021-01" db="EMBL/GenBank/DDBJ databases">
        <title>Genomics of switchgrass bacterial isolates.</title>
        <authorList>
            <person name="Shade A."/>
        </authorList>
    </citation>
    <scope>NUCLEOTIDE SEQUENCE [LARGE SCALE GENOMIC DNA]</scope>
    <source>
        <strain evidence="8 9">PvP111</strain>
    </source>
</reference>
<dbReference type="SUPFAM" id="SSF103473">
    <property type="entry name" value="MFS general substrate transporter"/>
    <property type="match status" value="1"/>
</dbReference>
<comment type="subcellular location">
    <subcellularLocation>
        <location evidence="1">Cell membrane</location>
        <topology evidence="1">Multi-pass membrane protein</topology>
    </subcellularLocation>
</comment>
<feature type="transmembrane region" description="Helical" evidence="6">
    <location>
        <begin position="316"/>
        <end position="343"/>
    </location>
</feature>
<keyword evidence="2" id="KW-0813">Transport</keyword>
<gene>
    <name evidence="8" type="ORF">JOE42_002551</name>
</gene>
<feature type="transmembrane region" description="Helical" evidence="6">
    <location>
        <begin position="355"/>
        <end position="376"/>
    </location>
</feature>
<evidence type="ECO:0000256" key="5">
    <source>
        <dbReference type="ARBA" id="ARBA00023136"/>
    </source>
</evidence>
<feature type="transmembrane region" description="Helical" evidence="6">
    <location>
        <begin position="49"/>
        <end position="71"/>
    </location>
</feature>
<protein>
    <submittedName>
        <fullName evidence="8">MFS family permease</fullName>
    </submittedName>
</protein>
<evidence type="ECO:0000313" key="8">
    <source>
        <dbReference type="EMBL" id="MBM7415818.1"/>
    </source>
</evidence>
<dbReference type="CDD" id="cd17485">
    <property type="entry name" value="MFS_MFSD3"/>
    <property type="match status" value="1"/>
</dbReference>
<evidence type="ECO:0000313" key="9">
    <source>
        <dbReference type="Proteomes" id="UP000703038"/>
    </source>
</evidence>
<name>A0ABS2KV81_9NOCA</name>
<feature type="transmembrane region" description="Helical" evidence="6">
    <location>
        <begin position="226"/>
        <end position="247"/>
    </location>
</feature>
<keyword evidence="3 6" id="KW-0812">Transmembrane</keyword>
<keyword evidence="5 6" id="KW-0472">Membrane</keyword>
<dbReference type="EMBL" id="JAFBBK010000001">
    <property type="protein sequence ID" value="MBM7415818.1"/>
    <property type="molecule type" value="Genomic_DNA"/>
</dbReference>
<feature type="transmembrane region" description="Helical" evidence="6">
    <location>
        <begin position="83"/>
        <end position="101"/>
    </location>
</feature>
<proteinExistence type="predicted"/>
<evidence type="ECO:0000256" key="4">
    <source>
        <dbReference type="ARBA" id="ARBA00022989"/>
    </source>
</evidence>
<keyword evidence="4 6" id="KW-1133">Transmembrane helix</keyword>
<organism evidence="8 9">
    <name type="scientific">Rhodococcoides corynebacterioides</name>
    <dbReference type="NCBI Taxonomy" id="53972"/>
    <lineage>
        <taxon>Bacteria</taxon>
        <taxon>Bacillati</taxon>
        <taxon>Actinomycetota</taxon>
        <taxon>Actinomycetes</taxon>
        <taxon>Mycobacteriales</taxon>
        <taxon>Nocardiaceae</taxon>
        <taxon>Rhodococcoides</taxon>
    </lineage>
</organism>
<dbReference type="InterPro" id="IPR011701">
    <property type="entry name" value="MFS"/>
</dbReference>
<comment type="caution">
    <text evidence="8">The sequence shown here is derived from an EMBL/GenBank/DDBJ whole genome shotgun (WGS) entry which is preliminary data.</text>
</comment>
<evidence type="ECO:0000259" key="7">
    <source>
        <dbReference type="PROSITE" id="PS50850"/>
    </source>
</evidence>
<feature type="domain" description="Major facilitator superfamily (MFS) profile" evidence="7">
    <location>
        <begin position="18"/>
        <end position="406"/>
    </location>
</feature>
<dbReference type="InterPro" id="IPR036259">
    <property type="entry name" value="MFS_trans_sf"/>
</dbReference>
<sequence>MSTTDKARVPRSGIVGGTFALLSALYFAQGLPFGFFTQALPVVLRRSGYSLVAISASGVLFAPWALKFLWAPYVDRYGSRRRWLLSVQLGAAAVALILACLDLTSGLQWLFVGVAVVNVLSATQDVVTDGLAVRLLDARDRGVGNGIQLGAYRIGMIVGGGVLLWLFSFAGWRALFVAMAVLIVASTIPVLLLRTQLDRADVRPAESTTAVRLAGTWWVRLRRPGVLAFIGLIAAYKFGNSMGSALVGPFLSDLGLSLGQIALLEGGVASGAALAGAALGAWYATRFGRRRALLVAGITQTLALGLYVAAALDIGGIALVVTASVSEHVFGGAATVVLFALMMDASERVYAGTDYTLIACAVVFSQGIAGLAAGVVGQAFGYAAMFGTGLVLSGLGCALLLWALNKGIGPVQLSDSGVMAPDRG</sequence>
<dbReference type="PROSITE" id="PS50850">
    <property type="entry name" value="MFS"/>
    <property type="match status" value="1"/>
</dbReference>
<evidence type="ECO:0000256" key="2">
    <source>
        <dbReference type="ARBA" id="ARBA00022448"/>
    </source>
</evidence>
<dbReference type="InterPro" id="IPR020846">
    <property type="entry name" value="MFS_dom"/>
</dbReference>
<feature type="transmembrane region" description="Helical" evidence="6">
    <location>
        <begin position="149"/>
        <end position="168"/>
    </location>
</feature>
<dbReference type="Gene3D" id="1.20.1250.20">
    <property type="entry name" value="MFS general substrate transporter like domains"/>
    <property type="match status" value="1"/>
</dbReference>
<feature type="transmembrane region" description="Helical" evidence="6">
    <location>
        <begin position="174"/>
        <end position="193"/>
    </location>
</feature>
<accession>A0ABS2KV81</accession>
<evidence type="ECO:0000256" key="6">
    <source>
        <dbReference type="SAM" id="Phobius"/>
    </source>
</evidence>
<dbReference type="Proteomes" id="UP000703038">
    <property type="component" value="Unassembled WGS sequence"/>
</dbReference>